<keyword evidence="5" id="KW-0411">Iron-sulfur</keyword>
<dbReference type="Proteomes" id="UP000178417">
    <property type="component" value="Unassembled WGS sequence"/>
</dbReference>
<dbReference type="SFLD" id="SFLDG01082">
    <property type="entry name" value="B12-binding_domain_containing"/>
    <property type="match status" value="1"/>
</dbReference>
<dbReference type="Pfam" id="PF02310">
    <property type="entry name" value="B12-binding"/>
    <property type="match status" value="1"/>
</dbReference>
<evidence type="ECO:0000256" key="3">
    <source>
        <dbReference type="ARBA" id="ARBA00022723"/>
    </source>
</evidence>
<evidence type="ECO:0000256" key="1">
    <source>
        <dbReference type="ARBA" id="ARBA00001966"/>
    </source>
</evidence>
<organism evidence="7 8">
    <name type="scientific">candidate division WOR-1 bacterium RIFOXYB2_FULL_37_13</name>
    <dbReference type="NCBI Taxonomy" id="1802579"/>
    <lineage>
        <taxon>Bacteria</taxon>
        <taxon>Bacillati</taxon>
        <taxon>Saganbacteria</taxon>
    </lineage>
</organism>
<comment type="caution">
    <text evidence="7">The sequence shown here is derived from an EMBL/GenBank/DDBJ whole genome shotgun (WGS) entry which is preliminary data.</text>
</comment>
<comment type="cofactor">
    <cofactor evidence="1">
        <name>[4Fe-4S] cluster</name>
        <dbReference type="ChEBI" id="CHEBI:49883"/>
    </cofactor>
</comment>
<dbReference type="GO" id="GO:0003824">
    <property type="term" value="F:catalytic activity"/>
    <property type="evidence" value="ECO:0007669"/>
    <property type="project" value="InterPro"/>
</dbReference>
<feature type="domain" description="Radical SAM core" evidence="6">
    <location>
        <begin position="227"/>
        <end position="447"/>
    </location>
</feature>
<accession>A0A1F4SED5</accession>
<dbReference type="GO" id="GO:0046872">
    <property type="term" value="F:metal ion binding"/>
    <property type="evidence" value="ECO:0007669"/>
    <property type="project" value="UniProtKB-KW"/>
</dbReference>
<keyword evidence="4" id="KW-0408">Iron</keyword>
<dbReference type="CDD" id="cd01335">
    <property type="entry name" value="Radical_SAM"/>
    <property type="match status" value="1"/>
</dbReference>
<evidence type="ECO:0000256" key="5">
    <source>
        <dbReference type="ARBA" id="ARBA00023014"/>
    </source>
</evidence>
<dbReference type="InterPro" id="IPR058240">
    <property type="entry name" value="rSAM_sf"/>
</dbReference>
<dbReference type="SUPFAM" id="SSF102114">
    <property type="entry name" value="Radical SAM enzymes"/>
    <property type="match status" value="1"/>
</dbReference>
<dbReference type="STRING" id="1802579.A2310_02630"/>
<gene>
    <name evidence="7" type="ORF">A2310_02630</name>
</gene>
<dbReference type="GO" id="GO:0031419">
    <property type="term" value="F:cobalamin binding"/>
    <property type="evidence" value="ECO:0007669"/>
    <property type="project" value="InterPro"/>
</dbReference>
<keyword evidence="3" id="KW-0479">Metal-binding</keyword>
<dbReference type="SMART" id="SM00729">
    <property type="entry name" value="Elp3"/>
    <property type="match status" value="1"/>
</dbReference>
<evidence type="ECO:0000259" key="6">
    <source>
        <dbReference type="PROSITE" id="PS51918"/>
    </source>
</evidence>
<dbReference type="InterPro" id="IPR006638">
    <property type="entry name" value="Elp3/MiaA/NifB-like_rSAM"/>
</dbReference>
<protein>
    <recommendedName>
        <fullName evidence="6">Radical SAM core domain-containing protein</fullName>
    </recommendedName>
</protein>
<dbReference type="SFLD" id="SFLDS00029">
    <property type="entry name" value="Radical_SAM"/>
    <property type="match status" value="1"/>
</dbReference>
<dbReference type="PROSITE" id="PS51918">
    <property type="entry name" value="RADICAL_SAM"/>
    <property type="match status" value="1"/>
</dbReference>
<dbReference type="PANTHER" id="PTHR43409">
    <property type="entry name" value="ANAEROBIC MAGNESIUM-PROTOPORPHYRIN IX MONOMETHYL ESTER CYCLASE-RELATED"/>
    <property type="match status" value="1"/>
</dbReference>
<dbReference type="Gene3D" id="3.40.50.280">
    <property type="entry name" value="Cobalamin-binding domain"/>
    <property type="match status" value="1"/>
</dbReference>
<dbReference type="InterPro" id="IPR051198">
    <property type="entry name" value="BchE-like"/>
</dbReference>
<name>A0A1F4SED5_UNCSA</name>
<reference evidence="7 8" key="1">
    <citation type="journal article" date="2016" name="Nat. Commun.">
        <title>Thousands of microbial genomes shed light on interconnected biogeochemical processes in an aquifer system.</title>
        <authorList>
            <person name="Anantharaman K."/>
            <person name="Brown C.T."/>
            <person name="Hug L.A."/>
            <person name="Sharon I."/>
            <person name="Castelle C.J."/>
            <person name="Probst A.J."/>
            <person name="Thomas B.C."/>
            <person name="Singh A."/>
            <person name="Wilkins M.J."/>
            <person name="Karaoz U."/>
            <person name="Brodie E.L."/>
            <person name="Williams K.H."/>
            <person name="Hubbard S.S."/>
            <person name="Banfield J.F."/>
        </authorList>
    </citation>
    <scope>NUCLEOTIDE SEQUENCE [LARGE SCALE GENOMIC DNA]</scope>
</reference>
<evidence type="ECO:0000313" key="8">
    <source>
        <dbReference type="Proteomes" id="UP000178417"/>
    </source>
</evidence>
<evidence type="ECO:0000256" key="4">
    <source>
        <dbReference type="ARBA" id="ARBA00023004"/>
    </source>
</evidence>
<dbReference type="InterPro" id="IPR013785">
    <property type="entry name" value="Aldolase_TIM"/>
</dbReference>
<dbReference type="Pfam" id="PF04055">
    <property type="entry name" value="Radical_SAM"/>
    <property type="match status" value="1"/>
</dbReference>
<proteinExistence type="predicted"/>
<dbReference type="EMBL" id="MEUB01000068">
    <property type="protein sequence ID" value="OGC18767.1"/>
    <property type="molecule type" value="Genomic_DNA"/>
</dbReference>
<evidence type="ECO:0000256" key="2">
    <source>
        <dbReference type="ARBA" id="ARBA00022691"/>
    </source>
</evidence>
<evidence type="ECO:0000313" key="7">
    <source>
        <dbReference type="EMBL" id="OGC18767.1"/>
    </source>
</evidence>
<dbReference type="InterPro" id="IPR006158">
    <property type="entry name" value="Cobalamin-bd"/>
</dbReference>
<keyword evidence="2" id="KW-0949">S-adenosyl-L-methionine</keyword>
<dbReference type="GO" id="GO:0051536">
    <property type="term" value="F:iron-sulfur cluster binding"/>
    <property type="evidence" value="ECO:0007669"/>
    <property type="project" value="UniProtKB-KW"/>
</dbReference>
<dbReference type="InterPro" id="IPR007197">
    <property type="entry name" value="rSAM"/>
</dbReference>
<sequence>MKTQGVLQQIKQHLPPKGVTSVLLVVPPYRKLVLPNHGINYLGASLANPEFIGRVAGNSQIDKLKGAQPPRLHVRILDMRVAPKALDINRALDLFSPSVLAVTADSHSIGAAIGIAQQAARNANLRNTLKIVGGYFPSAEPYLALKGSTFDVAALGYGEETLAELVLARHFFGADFREALPLIPGTVYKKGNEIQNNGRRAFKVPLDDLPFPHTAKPLYLFDNFQEIDGLQRAFIVGNRGCSYGCNYCSGPAVTLRKVRQRSAANILHEIDILHQSGIRNVLFDEEDFLLRPQQELNLLLAGLKAIKERDSSFYWTIETRGDKLSVGSIMAMAGAGLRIMAFGVETLCEPLARELKNDRSLSIVTLQKRAKEAGAAGVVVAYNLMVGTPGYGWKEILANAIALVKQPPSFSAVGEYKAYPGSPFYNRLSKEERGMMENWQLQNKDPDNQYPIIDTQEMTASEIELARNELDILLFCLRKALENPRVVNEWEVLIFGILEAFRINAIYDLFLNSDTTYMPIKRKMSIDSLPYDILSFYQARLKGSRKFENEEGLTPFQTENMLRDYKLSLLSLSFRQEGVELLDHFLQTVTIEYGLRLSTLPLKSMRQFVSLILTLVYNASIIRKAPFTRIVIEDQAKVLEVCQSMPEQFEQEETVEKLGLLIKKDTNKLDVVGFLFELDDTTTTLRISASS</sequence>
<dbReference type="AlphaFoldDB" id="A0A1F4SED5"/>
<dbReference type="Gene3D" id="3.20.20.70">
    <property type="entry name" value="Aldolase class I"/>
    <property type="match status" value="1"/>
</dbReference>